<dbReference type="Gene3D" id="3.20.20.140">
    <property type="entry name" value="Metal-dependent hydrolases"/>
    <property type="match status" value="1"/>
</dbReference>
<keyword evidence="2 3" id="KW-0378">Hydrolase</keyword>
<dbReference type="CDD" id="cd01310">
    <property type="entry name" value="TatD_DNAse"/>
    <property type="match status" value="1"/>
</dbReference>
<evidence type="ECO:0000256" key="1">
    <source>
        <dbReference type="ARBA" id="ARBA00009275"/>
    </source>
</evidence>
<gene>
    <name evidence="3" type="ORF">WKW82_26725</name>
</gene>
<dbReference type="PANTHER" id="PTHR46124:SF2">
    <property type="entry name" value="D-AMINOACYL-TRNA DEACYLASE"/>
    <property type="match status" value="1"/>
</dbReference>
<evidence type="ECO:0000313" key="3">
    <source>
        <dbReference type="EMBL" id="MEJ8850259.1"/>
    </source>
</evidence>
<dbReference type="PROSITE" id="PS01091">
    <property type="entry name" value="TATD_3"/>
    <property type="match status" value="1"/>
</dbReference>
<dbReference type="InterPro" id="IPR001130">
    <property type="entry name" value="TatD-like"/>
</dbReference>
<dbReference type="EMBL" id="JBBKZT010000014">
    <property type="protein sequence ID" value="MEJ8850259.1"/>
    <property type="molecule type" value="Genomic_DNA"/>
</dbReference>
<keyword evidence="4" id="KW-1185">Reference proteome</keyword>
<proteinExistence type="inferred from homology"/>
<sequence>MAAYIDTHCHLDAPEFGTEMPAVRARAARAGVGLCVIPAVAPFNFDTVRELAHRQGDAYALGIHPLCTGQASEADLKTLADELQARHDDPRLVAVGEIGLDFFVEGLDAERQTHFLHTQLQLAHRHGLPVLIHVRRSVDQVLKHLRQVGGPGGRWYGIAHAFNGSEQQALACIALGLKLGFGGAVTFERALQLRRLAATLPLESIVLETDAPDIPPHWLYRTQAQRAEGQAQGRNEPAELPRIAAEMAALRGIDVEALARATTRNALDAVPRLQTLTRSSGFAPAAG</sequence>
<name>A0ABU8WSC1_9BURK</name>
<dbReference type="PROSITE" id="PS01137">
    <property type="entry name" value="TATD_1"/>
    <property type="match status" value="1"/>
</dbReference>
<dbReference type="InterPro" id="IPR018228">
    <property type="entry name" value="DNase_TatD-rel_CS"/>
</dbReference>
<dbReference type="InterPro" id="IPR032466">
    <property type="entry name" value="Metal_Hydrolase"/>
</dbReference>
<reference evidence="3 4" key="1">
    <citation type="submission" date="2024-03" db="EMBL/GenBank/DDBJ databases">
        <title>Novel species of the genus Variovorax.</title>
        <authorList>
            <person name="Liu Q."/>
            <person name="Xin Y.-H."/>
        </authorList>
    </citation>
    <scope>NUCLEOTIDE SEQUENCE [LARGE SCALE GENOMIC DNA]</scope>
    <source>
        <strain evidence="3 4">KACC 18900</strain>
    </source>
</reference>
<dbReference type="RefSeq" id="WP_340345705.1">
    <property type="nucleotide sequence ID" value="NZ_JBBKZT010000014.1"/>
</dbReference>
<comment type="similarity">
    <text evidence="1">Belongs to the metallo-dependent hydrolases superfamily. TatD-type hydrolase family.</text>
</comment>
<dbReference type="Proteomes" id="UP001385892">
    <property type="component" value="Unassembled WGS sequence"/>
</dbReference>
<dbReference type="PANTHER" id="PTHR46124">
    <property type="entry name" value="D-AMINOACYL-TRNA DEACYLASE"/>
    <property type="match status" value="1"/>
</dbReference>
<evidence type="ECO:0000313" key="4">
    <source>
        <dbReference type="Proteomes" id="UP001385892"/>
    </source>
</evidence>
<dbReference type="Pfam" id="PF01026">
    <property type="entry name" value="TatD_DNase"/>
    <property type="match status" value="1"/>
</dbReference>
<dbReference type="PIRSF" id="PIRSF005902">
    <property type="entry name" value="DNase_TatD"/>
    <property type="match status" value="1"/>
</dbReference>
<dbReference type="SUPFAM" id="SSF51556">
    <property type="entry name" value="Metallo-dependent hydrolases"/>
    <property type="match status" value="1"/>
</dbReference>
<organism evidence="3 4">
    <name type="scientific">Variovorax rhizosphaerae</name>
    <dbReference type="NCBI Taxonomy" id="1836200"/>
    <lineage>
        <taxon>Bacteria</taxon>
        <taxon>Pseudomonadati</taxon>
        <taxon>Pseudomonadota</taxon>
        <taxon>Betaproteobacteria</taxon>
        <taxon>Burkholderiales</taxon>
        <taxon>Comamonadaceae</taxon>
        <taxon>Variovorax</taxon>
    </lineage>
</organism>
<comment type="caution">
    <text evidence="3">The sequence shown here is derived from an EMBL/GenBank/DDBJ whole genome shotgun (WGS) entry which is preliminary data.</text>
</comment>
<protein>
    <submittedName>
        <fullName evidence="3">TatD family hydrolase</fullName>
    </submittedName>
</protein>
<evidence type="ECO:0000256" key="2">
    <source>
        <dbReference type="ARBA" id="ARBA00022801"/>
    </source>
</evidence>
<accession>A0ABU8WSC1</accession>
<dbReference type="GO" id="GO:0016787">
    <property type="term" value="F:hydrolase activity"/>
    <property type="evidence" value="ECO:0007669"/>
    <property type="project" value="UniProtKB-KW"/>
</dbReference>